<dbReference type="Proteomes" id="UP000800200">
    <property type="component" value="Unassembled WGS sequence"/>
</dbReference>
<organism evidence="2 3">
    <name type="scientific">Zopfia rhizophila CBS 207.26</name>
    <dbReference type="NCBI Taxonomy" id="1314779"/>
    <lineage>
        <taxon>Eukaryota</taxon>
        <taxon>Fungi</taxon>
        <taxon>Dikarya</taxon>
        <taxon>Ascomycota</taxon>
        <taxon>Pezizomycotina</taxon>
        <taxon>Dothideomycetes</taxon>
        <taxon>Dothideomycetes incertae sedis</taxon>
        <taxon>Zopfiaceae</taxon>
        <taxon>Zopfia</taxon>
    </lineage>
</organism>
<feature type="compositionally biased region" description="Polar residues" evidence="1">
    <location>
        <begin position="54"/>
        <end position="68"/>
    </location>
</feature>
<gene>
    <name evidence="2" type="ORF">K469DRAFT_472288</name>
</gene>
<evidence type="ECO:0008006" key="4">
    <source>
        <dbReference type="Google" id="ProtNLM"/>
    </source>
</evidence>
<dbReference type="EMBL" id="ML994668">
    <property type="protein sequence ID" value="KAF2179292.1"/>
    <property type="molecule type" value="Genomic_DNA"/>
</dbReference>
<evidence type="ECO:0000256" key="1">
    <source>
        <dbReference type="SAM" id="MobiDB-lite"/>
    </source>
</evidence>
<feature type="compositionally biased region" description="Basic residues" evidence="1">
    <location>
        <begin position="37"/>
        <end position="48"/>
    </location>
</feature>
<sequence length="104" mass="11407">LKDGYQQLVKGTLTMAQEMVLIRDRVAELEAANKTVSRQKQRKRKRIQKGGVLSFSTGQNKSTKDPTTASSSSKKGRGKARADETKPTQRRCSNCGGTGHNART</sequence>
<proteinExistence type="predicted"/>
<accession>A0A6A6DLN5</accession>
<feature type="non-terminal residue" evidence="2">
    <location>
        <position position="104"/>
    </location>
</feature>
<reference evidence="2" key="1">
    <citation type="journal article" date="2020" name="Stud. Mycol.">
        <title>101 Dothideomycetes genomes: a test case for predicting lifestyles and emergence of pathogens.</title>
        <authorList>
            <person name="Haridas S."/>
            <person name="Albert R."/>
            <person name="Binder M."/>
            <person name="Bloem J."/>
            <person name="Labutti K."/>
            <person name="Salamov A."/>
            <person name="Andreopoulos B."/>
            <person name="Baker S."/>
            <person name="Barry K."/>
            <person name="Bills G."/>
            <person name="Bluhm B."/>
            <person name="Cannon C."/>
            <person name="Castanera R."/>
            <person name="Culley D."/>
            <person name="Daum C."/>
            <person name="Ezra D."/>
            <person name="Gonzalez J."/>
            <person name="Henrissat B."/>
            <person name="Kuo A."/>
            <person name="Liang C."/>
            <person name="Lipzen A."/>
            <person name="Lutzoni F."/>
            <person name="Magnuson J."/>
            <person name="Mondo S."/>
            <person name="Nolan M."/>
            <person name="Ohm R."/>
            <person name="Pangilinan J."/>
            <person name="Park H.-J."/>
            <person name="Ramirez L."/>
            <person name="Alfaro M."/>
            <person name="Sun H."/>
            <person name="Tritt A."/>
            <person name="Yoshinaga Y."/>
            <person name="Zwiers L.-H."/>
            <person name="Turgeon B."/>
            <person name="Goodwin S."/>
            <person name="Spatafora J."/>
            <person name="Crous P."/>
            <person name="Grigoriev I."/>
        </authorList>
    </citation>
    <scope>NUCLEOTIDE SEQUENCE</scope>
    <source>
        <strain evidence="2">CBS 207.26</strain>
    </source>
</reference>
<feature type="non-terminal residue" evidence="2">
    <location>
        <position position="1"/>
    </location>
</feature>
<keyword evidence="3" id="KW-1185">Reference proteome</keyword>
<protein>
    <recommendedName>
        <fullName evidence="4">CCHC-type domain-containing protein</fullName>
    </recommendedName>
</protein>
<name>A0A6A6DLN5_9PEZI</name>
<evidence type="ECO:0000313" key="3">
    <source>
        <dbReference type="Proteomes" id="UP000800200"/>
    </source>
</evidence>
<dbReference type="AlphaFoldDB" id="A0A6A6DLN5"/>
<feature type="region of interest" description="Disordered" evidence="1">
    <location>
        <begin position="33"/>
        <end position="104"/>
    </location>
</feature>
<evidence type="ECO:0000313" key="2">
    <source>
        <dbReference type="EMBL" id="KAF2179292.1"/>
    </source>
</evidence>